<feature type="domain" description="Thiamine pyrophosphate enzyme N-terminal TPP-binding" evidence="14">
    <location>
        <begin position="4"/>
        <end position="106"/>
    </location>
</feature>
<evidence type="ECO:0000313" key="16">
    <source>
        <dbReference type="Proteomes" id="UP001597024"/>
    </source>
</evidence>
<comment type="cofactor">
    <cofactor evidence="1">
        <name>a metal cation</name>
        <dbReference type="ChEBI" id="CHEBI:25213"/>
    </cofactor>
</comment>
<evidence type="ECO:0000256" key="6">
    <source>
        <dbReference type="ARBA" id="ARBA00022723"/>
    </source>
</evidence>
<protein>
    <recommendedName>
        <fullName evidence="5">Alpha-keto-acid decarboxylase</fullName>
    </recommendedName>
</protein>
<dbReference type="InterPro" id="IPR012110">
    <property type="entry name" value="PDC/IPDC-like"/>
</dbReference>
<name>A0ABW3DS78_9ACTN</name>
<dbReference type="InterPro" id="IPR011766">
    <property type="entry name" value="TPP_enzyme_TPP-bd"/>
</dbReference>
<feature type="domain" description="Thiamine pyrophosphate enzyme TPP-binding" evidence="13">
    <location>
        <begin position="384"/>
        <end position="527"/>
    </location>
</feature>
<comment type="caution">
    <text evidence="15">The sequence shown here is derived from an EMBL/GenBank/DDBJ whole genome shotgun (WGS) entry which is preliminary data.</text>
</comment>
<feature type="domain" description="Thiamine pyrophosphate enzyme central" evidence="12">
    <location>
        <begin position="199"/>
        <end position="308"/>
    </location>
</feature>
<keyword evidence="7" id="KW-0210">Decarboxylase</keyword>
<dbReference type="PANTHER" id="PTHR43452:SF30">
    <property type="entry name" value="PYRUVATE DECARBOXYLASE ISOZYME 1-RELATED"/>
    <property type="match status" value="1"/>
</dbReference>
<accession>A0ABW3DS78</accession>
<dbReference type="InterPro" id="IPR029061">
    <property type="entry name" value="THDP-binding"/>
</dbReference>
<evidence type="ECO:0000256" key="1">
    <source>
        <dbReference type="ARBA" id="ARBA00001920"/>
    </source>
</evidence>
<sequence>MAFTVTDYVLARLSEQHVDTLFGVPAAYCASLFDEAGAHGIRTVVTASDLEAGYAVDGYARMKGLGVVAVAYGVGTLSMINAIAGAFVERSPVVVVNGGPSVPHLNNLKNFDVLFSHSTGRPDTDLSAYKLVTANAARAEKVSEVPAVVDNAITIAIRRKRPVYIEINKDLWGLTCPRPAGSLSRANPAAGTEKQLAATIVGLLRAATSPLIVVGTEIQRYGLADKAAALIAKLGVRWSTALIAKSTLVEQGNGWVGVYNPPHSAPTAANAVANADLILMLGCVFPGGYTTLVTNGTNRIISVYDGKVKIKSGAKQNAEIGALVTELVTEAAKAPPEPVPPGVVPPTPAPATGPLTYRQVFERVGAVLDDSWIVIPDTSLGVFSAANLPMKKRDMFVCGGVWASIGYSVAAAVGVSFGSSRRPLVISGDGGFHMTAQALATMARYGRNPVVIVIDNGIYAYEQFILDKAYFSNPGAQPKPYVVLSDWDYVKFANGLGVQFARSVDTAAAFDSALAAAKASNAPALIVTSADAHGLPAELP</sequence>
<dbReference type="Gene3D" id="3.40.50.1220">
    <property type="entry name" value="TPP-binding domain"/>
    <property type="match status" value="1"/>
</dbReference>
<evidence type="ECO:0000256" key="7">
    <source>
        <dbReference type="ARBA" id="ARBA00022793"/>
    </source>
</evidence>
<comment type="function">
    <text evidence="3">Decarboxylates branched-chain and aromatic alpha-keto acids to aldehydes.</text>
</comment>
<evidence type="ECO:0000256" key="5">
    <source>
        <dbReference type="ARBA" id="ARBA00020054"/>
    </source>
</evidence>
<dbReference type="SUPFAM" id="SSF52518">
    <property type="entry name" value="Thiamin diphosphate-binding fold (THDP-binding)"/>
    <property type="match status" value="2"/>
</dbReference>
<keyword evidence="8" id="KW-0460">Magnesium</keyword>
<keyword evidence="9 11" id="KW-0786">Thiamine pyrophosphate</keyword>
<dbReference type="InterPro" id="IPR012000">
    <property type="entry name" value="Thiamin_PyroP_enz_cen_dom"/>
</dbReference>
<dbReference type="Pfam" id="PF02775">
    <property type="entry name" value="TPP_enzyme_C"/>
    <property type="match status" value="1"/>
</dbReference>
<evidence type="ECO:0000259" key="13">
    <source>
        <dbReference type="Pfam" id="PF02775"/>
    </source>
</evidence>
<proteinExistence type="inferred from homology"/>
<evidence type="ECO:0000256" key="2">
    <source>
        <dbReference type="ARBA" id="ARBA00001964"/>
    </source>
</evidence>
<evidence type="ECO:0000256" key="11">
    <source>
        <dbReference type="RuleBase" id="RU362132"/>
    </source>
</evidence>
<dbReference type="Pfam" id="PF00205">
    <property type="entry name" value="TPP_enzyme_M"/>
    <property type="match status" value="1"/>
</dbReference>
<dbReference type="PANTHER" id="PTHR43452">
    <property type="entry name" value="PYRUVATE DECARBOXYLASE"/>
    <property type="match status" value="1"/>
</dbReference>
<dbReference type="Pfam" id="PF02776">
    <property type="entry name" value="TPP_enzyme_N"/>
    <property type="match status" value="1"/>
</dbReference>
<dbReference type="EMBL" id="JBHTHX010000494">
    <property type="protein sequence ID" value="MFD0886019.1"/>
    <property type="molecule type" value="Genomic_DNA"/>
</dbReference>
<evidence type="ECO:0000256" key="10">
    <source>
        <dbReference type="ARBA" id="ARBA00023239"/>
    </source>
</evidence>
<dbReference type="Proteomes" id="UP001597024">
    <property type="component" value="Unassembled WGS sequence"/>
</dbReference>
<keyword evidence="16" id="KW-1185">Reference proteome</keyword>
<dbReference type="Gene3D" id="3.40.50.970">
    <property type="match status" value="2"/>
</dbReference>
<dbReference type="SUPFAM" id="SSF52467">
    <property type="entry name" value="DHS-like NAD/FAD-binding domain"/>
    <property type="match status" value="1"/>
</dbReference>
<dbReference type="InterPro" id="IPR029035">
    <property type="entry name" value="DHS-like_NAD/FAD-binding_dom"/>
</dbReference>
<evidence type="ECO:0000256" key="9">
    <source>
        <dbReference type="ARBA" id="ARBA00023052"/>
    </source>
</evidence>
<evidence type="ECO:0000259" key="14">
    <source>
        <dbReference type="Pfam" id="PF02776"/>
    </source>
</evidence>
<evidence type="ECO:0000313" key="15">
    <source>
        <dbReference type="EMBL" id="MFD0886019.1"/>
    </source>
</evidence>
<comment type="similarity">
    <text evidence="4 11">Belongs to the TPP enzyme family.</text>
</comment>
<organism evidence="15 16">
    <name type="scientific">Streptosporangium algeriense</name>
    <dbReference type="NCBI Taxonomy" id="1682748"/>
    <lineage>
        <taxon>Bacteria</taxon>
        <taxon>Bacillati</taxon>
        <taxon>Actinomycetota</taxon>
        <taxon>Actinomycetes</taxon>
        <taxon>Streptosporangiales</taxon>
        <taxon>Streptosporangiaceae</taxon>
        <taxon>Streptosporangium</taxon>
    </lineage>
</organism>
<comment type="cofactor">
    <cofactor evidence="2">
        <name>thiamine diphosphate</name>
        <dbReference type="ChEBI" id="CHEBI:58937"/>
    </cofactor>
</comment>
<evidence type="ECO:0000259" key="12">
    <source>
        <dbReference type="Pfam" id="PF00205"/>
    </source>
</evidence>
<gene>
    <name evidence="15" type="ORF">ACFQ08_15845</name>
</gene>
<reference evidence="16" key="1">
    <citation type="journal article" date="2019" name="Int. J. Syst. Evol. Microbiol.">
        <title>The Global Catalogue of Microorganisms (GCM) 10K type strain sequencing project: providing services to taxonomists for standard genome sequencing and annotation.</title>
        <authorList>
            <consortium name="The Broad Institute Genomics Platform"/>
            <consortium name="The Broad Institute Genome Sequencing Center for Infectious Disease"/>
            <person name="Wu L."/>
            <person name="Ma J."/>
        </authorList>
    </citation>
    <scope>NUCLEOTIDE SEQUENCE [LARGE SCALE GENOMIC DNA]</scope>
    <source>
        <strain evidence="16">CCUG 62974</strain>
    </source>
</reference>
<evidence type="ECO:0000256" key="3">
    <source>
        <dbReference type="ARBA" id="ARBA00002938"/>
    </source>
</evidence>
<dbReference type="InterPro" id="IPR012001">
    <property type="entry name" value="Thiamin_PyroP_enz_TPP-bd_dom"/>
</dbReference>
<evidence type="ECO:0000256" key="4">
    <source>
        <dbReference type="ARBA" id="ARBA00007812"/>
    </source>
</evidence>
<keyword evidence="6" id="KW-0479">Metal-binding</keyword>
<evidence type="ECO:0000256" key="8">
    <source>
        <dbReference type="ARBA" id="ARBA00022842"/>
    </source>
</evidence>
<keyword evidence="10" id="KW-0456">Lyase</keyword>